<evidence type="ECO:0000256" key="4">
    <source>
        <dbReference type="ARBA" id="ARBA00022737"/>
    </source>
</evidence>
<keyword evidence="6" id="KW-0325">Glycoprotein</keyword>
<dbReference type="SUPFAM" id="SSF52058">
    <property type="entry name" value="L domain-like"/>
    <property type="match status" value="2"/>
</dbReference>
<dbReference type="Pfam" id="PF13855">
    <property type="entry name" value="LRR_8"/>
    <property type="match status" value="1"/>
</dbReference>
<dbReference type="FunFam" id="3.80.10.10:FF:000041">
    <property type="entry name" value="LRR receptor-like serine/threonine-protein kinase ERECTA"/>
    <property type="match status" value="1"/>
</dbReference>
<dbReference type="PANTHER" id="PTHR48065">
    <property type="entry name" value="OS10G0469600 PROTEIN"/>
    <property type="match status" value="1"/>
</dbReference>
<organism evidence="7">
    <name type="scientific">Salvia splendens</name>
    <name type="common">Scarlet sage</name>
    <dbReference type="NCBI Taxonomy" id="180675"/>
    <lineage>
        <taxon>Eukaryota</taxon>
        <taxon>Viridiplantae</taxon>
        <taxon>Streptophyta</taxon>
        <taxon>Embryophyta</taxon>
        <taxon>Tracheophyta</taxon>
        <taxon>Spermatophyta</taxon>
        <taxon>Magnoliopsida</taxon>
        <taxon>eudicotyledons</taxon>
        <taxon>Gunneridae</taxon>
        <taxon>Pentapetalae</taxon>
        <taxon>asterids</taxon>
        <taxon>lamiids</taxon>
        <taxon>Lamiales</taxon>
        <taxon>Lamiaceae</taxon>
        <taxon>Nepetoideae</taxon>
        <taxon>Mentheae</taxon>
        <taxon>Salviinae</taxon>
        <taxon>Salvia</taxon>
        <taxon>Salvia subgen. Calosphace</taxon>
        <taxon>core Calosphace</taxon>
    </lineage>
</organism>
<accession>A0A8X8ZK90</accession>
<keyword evidence="2" id="KW-0433">Leucine-rich repeat</keyword>
<evidence type="ECO:0000256" key="2">
    <source>
        <dbReference type="ARBA" id="ARBA00022614"/>
    </source>
</evidence>
<comment type="caution">
    <text evidence="7">The sequence shown here is derived from an EMBL/GenBank/DDBJ whole genome shotgun (WGS) entry which is preliminary data.</text>
</comment>
<evidence type="ECO:0000313" key="7">
    <source>
        <dbReference type="EMBL" id="KAG6407683.1"/>
    </source>
</evidence>
<keyword evidence="5" id="KW-0472">Membrane</keyword>
<keyword evidence="3" id="KW-0732">Signal</keyword>
<evidence type="ECO:0000256" key="3">
    <source>
        <dbReference type="ARBA" id="ARBA00022729"/>
    </source>
</evidence>
<evidence type="ECO:0000256" key="6">
    <source>
        <dbReference type="ARBA" id="ARBA00023180"/>
    </source>
</evidence>
<comment type="subcellular location">
    <subcellularLocation>
        <location evidence="1">Membrane</location>
    </subcellularLocation>
</comment>
<dbReference type="GO" id="GO:0016020">
    <property type="term" value="C:membrane"/>
    <property type="evidence" value="ECO:0007669"/>
    <property type="project" value="UniProtKB-SubCell"/>
</dbReference>
<keyword evidence="4" id="KW-0677">Repeat</keyword>
<dbReference type="EMBL" id="PNBA02000011">
    <property type="protein sequence ID" value="KAG6407683.1"/>
    <property type="molecule type" value="Genomic_DNA"/>
</dbReference>
<keyword evidence="8" id="KW-1185">Reference proteome</keyword>
<dbReference type="PANTHER" id="PTHR48065:SF7">
    <property type="entry name" value="LEUCINE-RICH REPEAT-CONTAINING N-TERMINAL PLANT-TYPE DOMAIN-CONTAINING PROTEIN"/>
    <property type="match status" value="1"/>
</dbReference>
<dbReference type="Gene3D" id="3.80.10.10">
    <property type="entry name" value="Ribonuclease Inhibitor"/>
    <property type="match status" value="2"/>
</dbReference>
<dbReference type="InterPro" id="IPR001611">
    <property type="entry name" value="Leu-rich_rpt"/>
</dbReference>
<protein>
    <submittedName>
        <fullName evidence="7">Uncharacterized protein</fullName>
    </submittedName>
</protein>
<proteinExistence type="predicted"/>
<evidence type="ECO:0000313" key="8">
    <source>
        <dbReference type="Proteomes" id="UP000298416"/>
    </source>
</evidence>
<dbReference type="AlphaFoldDB" id="A0A8X8ZK90"/>
<sequence>MLSGSIPDSLGQLQNLAYLVLTRNQFSGQIPVSLCSLVRLSELSLDQNRLVGRIPAQIRNMKSVSVLRLGFNKLTGQIPESIAALHNLWNLNLSRNLLTGSLPDAPFAKGLPSILSIDLSYNDLDLGAVPSWTRNRQLSDVHLAGCKLRGALPNFSKPDSLATLDLSDNYFTTGISSFLANMASLRTAKISNNLIKADVSKMRLPGQISALDLHSNRLFGSLSRILSRYMEVVDVSNNQISGRIPEFSVGMKLKVLNLASNKISGHIPDSVSNLAKLEKIDISRNQITGTIPASLGTFLQLHWLDLSINRLTGRIPDSLLGVKALRHASFRANRLCGKIPQGKPLNIFPPIAYAHNLCLCGKPLPPCKSKMKRKMGQ</sequence>
<evidence type="ECO:0000256" key="1">
    <source>
        <dbReference type="ARBA" id="ARBA00004370"/>
    </source>
</evidence>
<reference evidence="7" key="2">
    <citation type="submission" date="2020-08" db="EMBL/GenBank/DDBJ databases">
        <title>Plant Genome Project.</title>
        <authorList>
            <person name="Zhang R.-G."/>
        </authorList>
    </citation>
    <scope>NUCLEOTIDE SEQUENCE</scope>
    <source>
        <strain evidence="7">Huo1</strain>
        <tissue evidence="7">Leaf</tissue>
    </source>
</reference>
<dbReference type="Proteomes" id="UP000298416">
    <property type="component" value="Unassembled WGS sequence"/>
</dbReference>
<gene>
    <name evidence="7" type="ORF">SASPL_130680</name>
</gene>
<evidence type="ECO:0000256" key="5">
    <source>
        <dbReference type="ARBA" id="ARBA00023136"/>
    </source>
</evidence>
<reference evidence="7" key="1">
    <citation type="submission" date="2018-01" db="EMBL/GenBank/DDBJ databases">
        <authorList>
            <person name="Mao J.F."/>
        </authorList>
    </citation>
    <scope>NUCLEOTIDE SEQUENCE</scope>
    <source>
        <strain evidence="7">Huo1</strain>
        <tissue evidence="7">Leaf</tissue>
    </source>
</reference>
<dbReference type="Pfam" id="PF00560">
    <property type="entry name" value="LRR_1"/>
    <property type="match status" value="5"/>
</dbReference>
<dbReference type="InterPro" id="IPR032675">
    <property type="entry name" value="LRR_dom_sf"/>
</dbReference>
<dbReference type="FunFam" id="3.80.10.10:FF:000716">
    <property type="entry name" value="LRR receptor-like serine/threonine-protein kinase GSO1"/>
    <property type="match status" value="1"/>
</dbReference>
<name>A0A8X8ZK90_SALSN</name>